<evidence type="ECO:0000313" key="1">
    <source>
        <dbReference type="EMBL" id="SCY10482.1"/>
    </source>
</evidence>
<dbReference type="SUPFAM" id="SSF81301">
    <property type="entry name" value="Nucleotidyltransferase"/>
    <property type="match status" value="1"/>
</dbReference>
<dbReference type="GO" id="GO:0016740">
    <property type="term" value="F:transferase activity"/>
    <property type="evidence" value="ECO:0007669"/>
    <property type="project" value="UniProtKB-KW"/>
</dbReference>
<evidence type="ECO:0000313" key="2">
    <source>
        <dbReference type="Proteomes" id="UP000198636"/>
    </source>
</evidence>
<keyword evidence="1" id="KW-0808">Transferase</keyword>
<dbReference type="Gene3D" id="3.30.460.10">
    <property type="entry name" value="Beta Polymerase, domain 2"/>
    <property type="match status" value="1"/>
</dbReference>
<accession>A0A1G5D717</accession>
<dbReference type="EMBL" id="FMUS01000004">
    <property type="protein sequence ID" value="SCY10482.1"/>
    <property type="molecule type" value="Genomic_DNA"/>
</dbReference>
<dbReference type="AlphaFoldDB" id="A0A1G5D717"/>
<organism evidence="1 2">
    <name type="scientific">Alkaliphilus peptidifermentans DSM 18978</name>
    <dbReference type="NCBI Taxonomy" id="1120976"/>
    <lineage>
        <taxon>Bacteria</taxon>
        <taxon>Bacillati</taxon>
        <taxon>Bacillota</taxon>
        <taxon>Clostridia</taxon>
        <taxon>Peptostreptococcales</taxon>
        <taxon>Natronincolaceae</taxon>
        <taxon>Alkaliphilus</taxon>
    </lineage>
</organism>
<dbReference type="RefSeq" id="WP_091540274.1">
    <property type="nucleotide sequence ID" value="NZ_FMUS01000004.1"/>
</dbReference>
<gene>
    <name evidence="1" type="ORF">SAMN03080606_00818</name>
</gene>
<proteinExistence type="predicted"/>
<dbReference type="PANTHER" id="PTHR34822">
    <property type="entry name" value="GRPB DOMAIN PROTEIN (AFU_ORTHOLOGUE AFUA_1G01530)"/>
    <property type="match status" value="1"/>
</dbReference>
<dbReference type="InterPro" id="IPR007344">
    <property type="entry name" value="GrpB/CoaE"/>
</dbReference>
<dbReference type="PANTHER" id="PTHR34822:SF1">
    <property type="entry name" value="GRPB FAMILY PROTEIN"/>
    <property type="match status" value="1"/>
</dbReference>
<dbReference type="Pfam" id="PF04229">
    <property type="entry name" value="GrpB"/>
    <property type="match status" value="1"/>
</dbReference>
<dbReference type="OrthoDB" id="9799092at2"/>
<sequence>MVENQQVRIIEVVPYNPEWKEAFERESSKLKIILSEEIIDIHHVGSTSIPGISAKPVIDILIEVKDISKINSYNKLMENEGYIAKGEYGLEGRRFFLKGIYNRTHHIHIYQVGNPEVTRHLNFRDYMIAHPKDAAAYGDLKNQLVEKFKHDIDGYCDGKDAFIKDIEIKSKEWAKKIHFIKSNDQ</sequence>
<name>A0A1G5D717_9FIRM</name>
<dbReference type="STRING" id="1120976.SAMN03080606_00818"/>
<reference evidence="1 2" key="1">
    <citation type="submission" date="2016-10" db="EMBL/GenBank/DDBJ databases">
        <authorList>
            <person name="de Groot N.N."/>
        </authorList>
    </citation>
    <scope>NUCLEOTIDE SEQUENCE [LARGE SCALE GENOMIC DNA]</scope>
    <source>
        <strain evidence="1 2">DSM 18978</strain>
    </source>
</reference>
<dbReference type="Proteomes" id="UP000198636">
    <property type="component" value="Unassembled WGS sequence"/>
</dbReference>
<keyword evidence="2" id="KW-1185">Reference proteome</keyword>
<dbReference type="InterPro" id="IPR043519">
    <property type="entry name" value="NT_sf"/>
</dbReference>
<protein>
    <submittedName>
        <fullName evidence="1">GrpB domain, predicted nucleotidyltransferase, UPF0157 family</fullName>
    </submittedName>
</protein>